<organism evidence="2 3">
    <name type="scientific">Streptomyces cinereoruber</name>
    <dbReference type="NCBI Taxonomy" id="67260"/>
    <lineage>
        <taxon>Bacteria</taxon>
        <taxon>Bacillati</taxon>
        <taxon>Actinomycetota</taxon>
        <taxon>Actinomycetes</taxon>
        <taxon>Kitasatosporales</taxon>
        <taxon>Streptomycetaceae</taxon>
        <taxon>Streptomyces</taxon>
    </lineage>
</organism>
<reference evidence="2 3" key="1">
    <citation type="journal article" date="2014" name="Int. J. Syst. Evol. Microbiol.">
        <title>Complete genome sequence of Corynebacterium casei LMG S-19264T (=DSM 44701T), isolated from a smear-ripened cheese.</title>
        <authorList>
            <consortium name="US DOE Joint Genome Institute (JGI-PGF)"/>
            <person name="Walter F."/>
            <person name="Albersmeier A."/>
            <person name="Kalinowski J."/>
            <person name="Ruckert C."/>
        </authorList>
    </citation>
    <scope>NUCLEOTIDE SEQUENCE [LARGE SCALE GENOMIC DNA]</scope>
    <source>
        <strain evidence="2 3">JCM 4205</strain>
    </source>
</reference>
<dbReference type="AlphaFoldDB" id="A0AAV4KU42"/>
<evidence type="ECO:0000313" key="2">
    <source>
        <dbReference type="EMBL" id="GGR49982.1"/>
    </source>
</evidence>
<accession>A0AAV4KU42</accession>
<protein>
    <submittedName>
        <fullName evidence="2">Uncharacterized protein</fullName>
    </submittedName>
</protein>
<name>A0AAV4KU42_9ACTN</name>
<dbReference type="Proteomes" id="UP000642014">
    <property type="component" value="Unassembled WGS sequence"/>
</dbReference>
<sequence>MVDDDDGEHDGTGRRHGEGQDEPFGHGFLRWDRWGGRDQRERERRIAVARTAGAMIISVVVRTDVPPFGWGRVTGR</sequence>
<evidence type="ECO:0000256" key="1">
    <source>
        <dbReference type="SAM" id="MobiDB-lite"/>
    </source>
</evidence>
<dbReference type="EMBL" id="BMSJ01000016">
    <property type="protein sequence ID" value="GGR49982.1"/>
    <property type="molecule type" value="Genomic_DNA"/>
</dbReference>
<comment type="caution">
    <text evidence="2">The sequence shown here is derived from an EMBL/GenBank/DDBJ whole genome shotgun (WGS) entry which is preliminary data.</text>
</comment>
<gene>
    <name evidence="2" type="ORF">GCM10010497_61770</name>
</gene>
<feature type="compositionally biased region" description="Basic and acidic residues" evidence="1">
    <location>
        <begin position="9"/>
        <end position="19"/>
    </location>
</feature>
<feature type="region of interest" description="Disordered" evidence="1">
    <location>
        <begin position="1"/>
        <end position="30"/>
    </location>
</feature>
<evidence type="ECO:0000313" key="3">
    <source>
        <dbReference type="Proteomes" id="UP000642014"/>
    </source>
</evidence>
<proteinExistence type="predicted"/>